<dbReference type="EMBL" id="LAZR01025714">
    <property type="protein sequence ID" value="KKL71031.1"/>
    <property type="molecule type" value="Genomic_DNA"/>
</dbReference>
<dbReference type="Gene3D" id="3.40.50.2000">
    <property type="entry name" value="Glycogen Phosphorylase B"/>
    <property type="match status" value="1"/>
</dbReference>
<reference evidence="2" key="1">
    <citation type="journal article" date="2015" name="Nature">
        <title>Complex archaea that bridge the gap between prokaryotes and eukaryotes.</title>
        <authorList>
            <person name="Spang A."/>
            <person name="Saw J.H."/>
            <person name="Jorgensen S.L."/>
            <person name="Zaremba-Niedzwiedzka K."/>
            <person name="Martijn J."/>
            <person name="Lind A.E."/>
            <person name="van Eijk R."/>
            <person name="Schleper C."/>
            <person name="Guy L."/>
            <person name="Ettema T.J."/>
        </authorList>
    </citation>
    <scope>NUCLEOTIDE SEQUENCE</scope>
</reference>
<dbReference type="PANTHER" id="PTHR45947">
    <property type="entry name" value="SULFOQUINOVOSYL TRANSFERASE SQD2"/>
    <property type="match status" value="1"/>
</dbReference>
<sequence length="117" mass="12320">LGNLSAADLNAAYARAALMFWPGVNEAFGLVYLEAQAAGLPIVAQNRPGVREVLSPGPYPSVEAGPAALAKELSRQLGDREARRTEGRAAREYVAENHLLSAAVTTLRRGLASVGVH</sequence>
<dbReference type="GO" id="GO:0016757">
    <property type="term" value="F:glycosyltransferase activity"/>
    <property type="evidence" value="ECO:0007669"/>
    <property type="project" value="InterPro"/>
</dbReference>
<feature type="domain" description="Glycosyl transferase family 1" evidence="1">
    <location>
        <begin position="1"/>
        <end position="92"/>
    </location>
</feature>
<organism evidence="2">
    <name type="scientific">marine sediment metagenome</name>
    <dbReference type="NCBI Taxonomy" id="412755"/>
    <lineage>
        <taxon>unclassified sequences</taxon>
        <taxon>metagenomes</taxon>
        <taxon>ecological metagenomes</taxon>
    </lineage>
</organism>
<evidence type="ECO:0000259" key="1">
    <source>
        <dbReference type="Pfam" id="PF00534"/>
    </source>
</evidence>
<comment type="caution">
    <text evidence="2">The sequence shown here is derived from an EMBL/GenBank/DDBJ whole genome shotgun (WGS) entry which is preliminary data.</text>
</comment>
<dbReference type="InterPro" id="IPR050194">
    <property type="entry name" value="Glycosyltransferase_grp1"/>
</dbReference>
<protein>
    <recommendedName>
        <fullName evidence="1">Glycosyl transferase family 1 domain-containing protein</fullName>
    </recommendedName>
</protein>
<dbReference type="Pfam" id="PF00534">
    <property type="entry name" value="Glycos_transf_1"/>
    <property type="match status" value="1"/>
</dbReference>
<accession>A0A0F9EXP7</accession>
<dbReference type="PANTHER" id="PTHR45947:SF3">
    <property type="entry name" value="SULFOQUINOVOSYL TRANSFERASE SQD2"/>
    <property type="match status" value="1"/>
</dbReference>
<dbReference type="InterPro" id="IPR001296">
    <property type="entry name" value="Glyco_trans_1"/>
</dbReference>
<evidence type="ECO:0000313" key="2">
    <source>
        <dbReference type="EMBL" id="KKL71031.1"/>
    </source>
</evidence>
<dbReference type="SUPFAM" id="SSF53756">
    <property type="entry name" value="UDP-Glycosyltransferase/glycogen phosphorylase"/>
    <property type="match status" value="1"/>
</dbReference>
<gene>
    <name evidence="2" type="ORF">LCGC14_2099000</name>
</gene>
<feature type="non-terminal residue" evidence="2">
    <location>
        <position position="1"/>
    </location>
</feature>
<dbReference type="AlphaFoldDB" id="A0A0F9EXP7"/>
<name>A0A0F9EXP7_9ZZZZ</name>
<proteinExistence type="predicted"/>